<dbReference type="RefSeq" id="WP_203974935.1">
    <property type="nucleotide sequence ID" value="NZ_BAAAKY010000014.1"/>
</dbReference>
<dbReference type="AlphaFoldDB" id="A0A8J3XNZ4"/>
<keyword evidence="1" id="KW-1133">Transmembrane helix</keyword>
<feature type="transmembrane region" description="Helical" evidence="1">
    <location>
        <begin position="37"/>
        <end position="62"/>
    </location>
</feature>
<evidence type="ECO:0000256" key="1">
    <source>
        <dbReference type="SAM" id="Phobius"/>
    </source>
</evidence>
<keyword evidence="1" id="KW-0472">Membrane</keyword>
<name>A0A8J3XNZ4_9ACTN</name>
<dbReference type="Proteomes" id="UP000644610">
    <property type="component" value="Unassembled WGS sequence"/>
</dbReference>
<keyword evidence="3" id="KW-1185">Reference proteome</keyword>
<accession>A0A8J3XNZ4</accession>
<protein>
    <submittedName>
        <fullName evidence="2">Uncharacterized protein</fullName>
    </submittedName>
</protein>
<gene>
    <name evidence="2" type="ORF">Psi02_32750</name>
</gene>
<evidence type="ECO:0000313" key="3">
    <source>
        <dbReference type="Proteomes" id="UP000644610"/>
    </source>
</evidence>
<keyword evidence="1" id="KW-0812">Transmembrane</keyword>
<dbReference type="EMBL" id="BOOQ01000021">
    <property type="protein sequence ID" value="GII46851.1"/>
    <property type="molecule type" value="Genomic_DNA"/>
</dbReference>
<sequence length="85" mass="9194">MAQTSHVITSARRKLDEPHRVTLPLVGTVTMPPPDRLAFYAVLGLLGVMEIVEWPIVLLVGAGHFLAHQRRYPALIGVGEAAEAA</sequence>
<comment type="caution">
    <text evidence="2">The sequence shown here is derived from an EMBL/GenBank/DDBJ whole genome shotgun (WGS) entry which is preliminary data.</text>
</comment>
<organism evidence="2 3">
    <name type="scientific">Planotetraspora silvatica</name>
    <dbReference type="NCBI Taxonomy" id="234614"/>
    <lineage>
        <taxon>Bacteria</taxon>
        <taxon>Bacillati</taxon>
        <taxon>Actinomycetota</taxon>
        <taxon>Actinomycetes</taxon>
        <taxon>Streptosporangiales</taxon>
        <taxon>Streptosporangiaceae</taxon>
        <taxon>Planotetraspora</taxon>
    </lineage>
</organism>
<reference evidence="2" key="1">
    <citation type="submission" date="2021-01" db="EMBL/GenBank/DDBJ databases">
        <title>Whole genome shotgun sequence of Planotetraspora silvatica NBRC 100141.</title>
        <authorList>
            <person name="Komaki H."/>
            <person name="Tamura T."/>
        </authorList>
    </citation>
    <scope>NUCLEOTIDE SEQUENCE</scope>
    <source>
        <strain evidence="2">NBRC 100141</strain>
    </source>
</reference>
<proteinExistence type="predicted"/>
<evidence type="ECO:0000313" key="2">
    <source>
        <dbReference type="EMBL" id="GII46851.1"/>
    </source>
</evidence>